<dbReference type="RefSeq" id="WP_194506426.1">
    <property type="nucleotide sequence ID" value="NZ_JADILU010000001.1"/>
</dbReference>
<accession>A0ABW5ZWG2</accession>
<keyword evidence="2" id="KW-1133">Transmembrane helix</keyword>
<name>A0ABW5ZWG2_9FLAO</name>
<dbReference type="Proteomes" id="UP001597548">
    <property type="component" value="Unassembled WGS sequence"/>
</dbReference>
<evidence type="ECO:0000313" key="4">
    <source>
        <dbReference type="Proteomes" id="UP001597548"/>
    </source>
</evidence>
<reference evidence="4" key="1">
    <citation type="journal article" date="2019" name="Int. J. Syst. Evol. Microbiol.">
        <title>The Global Catalogue of Microorganisms (GCM) 10K type strain sequencing project: providing services to taxonomists for standard genome sequencing and annotation.</title>
        <authorList>
            <consortium name="The Broad Institute Genomics Platform"/>
            <consortium name="The Broad Institute Genome Sequencing Center for Infectious Disease"/>
            <person name="Wu L."/>
            <person name="Ma J."/>
        </authorList>
    </citation>
    <scope>NUCLEOTIDE SEQUENCE [LARGE SCALE GENOMIC DNA]</scope>
    <source>
        <strain evidence="4">KCTC 32514</strain>
    </source>
</reference>
<proteinExistence type="predicted"/>
<feature type="transmembrane region" description="Helical" evidence="2">
    <location>
        <begin position="12"/>
        <end position="30"/>
    </location>
</feature>
<keyword evidence="2" id="KW-0472">Membrane</keyword>
<gene>
    <name evidence="3" type="ORF">ACFS29_13735</name>
</gene>
<keyword evidence="1" id="KW-0175">Coiled coil</keyword>
<comment type="caution">
    <text evidence="3">The sequence shown here is derived from an EMBL/GenBank/DDBJ whole genome shotgun (WGS) entry which is preliminary data.</text>
</comment>
<protein>
    <recommendedName>
        <fullName evidence="5">Chromosome partitioning protein ParA</fullName>
    </recommendedName>
</protein>
<organism evidence="3 4">
    <name type="scientific">Psychroserpens luteus</name>
    <dbReference type="NCBI Taxonomy" id="1434066"/>
    <lineage>
        <taxon>Bacteria</taxon>
        <taxon>Pseudomonadati</taxon>
        <taxon>Bacteroidota</taxon>
        <taxon>Flavobacteriia</taxon>
        <taxon>Flavobacteriales</taxon>
        <taxon>Flavobacteriaceae</taxon>
        <taxon>Psychroserpens</taxon>
    </lineage>
</organism>
<dbReference type="EMBL" id="JBHUOS010000010">
    <property type="protein sequence ID" value="MFD2916711.1"/>
    <property type="molecule type" value="Genomic_DNA"/>
</dbReference>
<evidence type="ECO:0000313" key="3">
    <source>
        <dbReference type="EMBL" id="MFD2916711.1"/>
    </source>
</evidence>
<sequence>MIVNPQLFNYRLIIGSLIIAVAVLTVYSFTSYKSIETHQQFLEQEKKLVESELSQMITRYDDVSISNDLISSKLEDAKRATILTLDSLRMVRSDLSILTKFKQQLFNIKLKNKVLFKTADSLDQVNKGLEKEKLLAYNELRKQQRENSTLVQKNKNLNESLEKGALLTANSFKAKGFEKLFGIKTPSNKAKRVHSIEVSFILAENSLTEAGEKEIYIQIVNPRNNVVADKGSVDFGSSTLIYSEKQIVNYNNNVVEVSIDVDADINEQPLEKGSYYISVFHKDRKLGSAQVNLN</sequence>
<evidence type="ECO:0000256" key="2">
    <source>
        <dbReference type="SAM" id="Phobius"/>
    </source>
</evidence>
<keyword evidence="4" id="KW-1185">Reference proteome</keyword>
<evidence type="ECO:0000256" key="1">
    <source>
        <dbReference type="SAM" id="Coils"/>
    </source>
</evidence>
<feature type="coiled-coil region" evidence="1">
    <location>
        <begin position="126"/>
        <end position="160"/>
    </location>
</feature>
<keyword evidence="2" id="KW-0812">Transmembrane</keyword>
<evidence type="ECO:0008006" key="5">
    <source>
        <dbReference type="Google" id="ProtNLM"/>
    </source>
</evidence>